<dbReference type="InterPro" id="IPR000914">
    <property type="entry name" value="SBP_5_dom"/>
</dbReference>
<organism evidence="5 6">
    <name type="scientific">Biomaibacter acetigenes</name>
    <dbReference type="NCBI Taxonomy" id="2316383"/>
    <lineage>
        <taxon>Bacteria</taxon>
        <taxon>Bacillati</taxon>
        <taxon>Bacillota</taxon>
        <taxon>Clostridia</taxon>
        <taxon>Thermosediminibacterales</taxon>
        <taxon>Tepidanaerobacteraceae</taxon>
        <taxon>Biomaibacter</taxon>
    </lineage>
</organism>
<dbReference type="Proteomes" id="UP000280960">
    <property type="component" value="Chromosome"/>
</dbReference>
<keyword evidence="2" id="KW-0813">Transport</keyword>
<gene>
    <name evidence="5" type="ORF">D2962_11530</name>
</gene>
<dbReference type="PIRSF" id="PIRSF002741">
    <property type="entry name" value="MppA"/>
    <property type="match status" value="1"/>
</dbReference>
<reference evidence="5 6" key="1">
    <citation type="submission" date="2018-10" db="EMBL/GenBank/DDBJ databases">
        <authorList>
            <person name="Zhang X."/>
        </authorList>
    </citation>
    <scope>NUCLEOTIDE SEQUENCE [LARGE SCALE GENOMIC DNA]</scope>
    <source>
        <strain evidence="5 6">SK-G1</strain>
    </source>
</reference>
<evidence type="ECO:0000256" key="2">
    <source>
        <dbReference type="ARBA" id="ARBA00022448"/>
    </source>
</evidence>
<proteinExistence type="inferred from homology"/>
<sequence>MILIVILHKCRGDNMKKLVVFFTAVFLFVFLLTACSNNSVGPVQEKKSEDNTSAVPQSGGKINIGVTSAINLDPLKVQTDEEKSFVSLIYEGLVKIDGQGRIKPALAKAWEISGNGRTYTFKLMNNVKWHDGGIFSSNDIKATFDRIRQIKSLREKKDKVKVFPEFDNIESYSASDADTFTVNLFKPDAGFLYGMTIGILPASSISLEKGQTGSPSDKSSDTQQILKPSGTGKYKVVKQDSDTIELKKNEDYYGKKPYIDEIAIRIFPDINSMKEAFKNREVDIMPVDTQDWGIFQNMPNVSLLHYPSRYFEFMALNLKNDLFSDVGVRQAILMSIDRNKILQDTTLGRGVIVDSPVMPFSWAYNPQVRHQPFNREKAGEMLKSAGWKDEDGDGILEKKVNGKKKKFEFELLVNTSNAARYQVASDIQKDLKEVGISVKMVNVPWEELKTRVMGEKFDAAIMGWKLSPNPDLRFMFLQDEIKNGYNFVSYSNPQLDEILIKAQSINLEQEQKALLYQAQEIISRDQPYIFLYSPNNLLAINARIKGFQPDPVNLFNNIDDWWVE</sequence>
<dbReference type="InterPro" id="IPR030678">
    <property type="entry name" value="Peptide/Ni-bd"/>
</dbReference>
<keyword evidence="3" id="KW-0732">Signal</keyword>
<protein>
    <recommendedName>
        <fullName evidence="4">Solute-binding protein family 5 domain-containing protein</fullName>
    </recommendedName>
</protein>
<dbReference type="AlphaFoldDB" id="A0A3G2R8N9"/>
<feature type="domain" description="Solute-binding protein family 5" evidence="4">
    <location>
        <begin position="102"/>
        <end position="476"/>
    </location>
</feature>
<evidence type="ECO:0000256" key="3">
    <source>
        <dbReference type="ARBA" id="ARBA00022729"/>
    </source>
</evidence>
<evidence type="ECO:0000256" key="1">
    <source>
        <dbReference type="ARBA" id="ARBA00005695"/>
    </source>
</evidence>
<accession>A0A3G2R8N9</accession>
<comment type="similarity">
    <text evidence="1">Belongs to the bacterial solute-binding protein 5 family.</text>
</comment>
<dbReference type="GO" id="GO:0015833">
    <property type="term" value="P:peptide transport"/>
    <property type="evidence" value="ECO:0007669"/>
    <property type="project" value="TreeGrafter"/>
</dbReference>
<name>A0A3G2R8N9_9FIRM</name>
<dbReference type="EMBL" id="CP033169">
    <property type="protein sequence ID" value="AYO31147.1"/>
    <property type="molecule type" value="Genomic_DNA"/>
</dbReference>
<dbReference type="GO" id="GO:0043190">
    <property type="term" value="C:ATP-binding cassette (ABC) transporter complex"/>
    <property type="evidence" value="ECO:0007669"/>
    <property type="project" value="InterPro"/>
</dbReference>
<dbReference type="SUPFAM" id="SSF53850">
    <property type="entry name" value="Periplasmic binding protein-like II"/>
    <property type="match status" value="1"/>
</dbReference>
<dbReference type="Gene3D" id="3.40.190.10">
    <property type="entry name" value="Periplasmic binding protein-like II"/>
    <property type="match status" value="1"/>
</dbReference>
<dbReference type="Gene3D" id="3.90.76.10">
    <property type="entry name" value="Dipeptide-binding Protein, Domain 1"/>
    <property type="match status" value="1"/>
</dbReference>
<keyword evidence="6" id="KW-1185">Reference proteome</keyword>
<dbReference type="InterPro" id="IPR039424">
    <property type="entry name" value="SBP_5"/>
</dbReference>
<dbReference type="PANTHER" id="PTHR30290:SF9">
    <property type="entry name" value="OLIGOPEPTIDE-BINDING PROTEIN APPA"/>
    <property type="match status" value="1"/>
</dbReference>
<dbReference type="Gene3D" id="3.10.105.10">
    <property type="entry name" value="Dipeptide-binding Protein, Domain 3"/>
    <property type="match status" value="1"/>
</dbReference>
<dbReference type="KEGG" id="bacg:D2962_11530"/>
<dbReference type="GO" id="GO:0042597">
    <property type="term" value="C:periplasmic space"/>
    <property type="evidence" value="ECO:0007669"/>
    <property type="project" value="UniProtKB-ARBA"/>
</dbReference>
<dbReference type="PANTHER" id="PTHR30290">
    <property type="entry name" value="PERIPLASMIC BINDING COMPONENT OF ABC TRANSPORTER"/>
    <property type="match status" value="1"/>
</dbReference>
<evidence type="ECO:0000313" key="5">
    <source>
        <dbReference type="EMBL" id="AYO31147.1"/>
    </source>
</evidence>
<dbReference type="Pfam" id="PF00496">
    <property type="entry name" value="SBP_bac_5"/>
    <property type="match status" value="1"/>
</dbReference>
<dbReference type="GO" id="GO:1904680">
    <property type="term" value="F:peptide transmembrane transporter activity"/>
    <property type="evidence" value="ECO:0007669"/>
    <property type="project" value="TreeGrafter"/>
</dbReference>
<evidence type="ECO:0000259" key="4">
    <source>
        <dbReference type="Pfam" id="PF00496"/>
    </source>
</evidence>
<evidence type="ECO:0000313" key="6">
    <source>
        <dbReference type="Proteomes" id="UP000280960"/>
    </source>
</evidence>